<comment type="subcellular location">
    <subcellularLocation>
        <location evidence="1">Nucleus</location>
    </subcellularLocation>
</comment>
<evidence type="ECO:0000256" key="1">
    <source>
        <dbReference type="ARBA" id="ARBA00004123"/>
    </source>
</evidence>
<feature type="region of interest" description="Disordered" evidence="3">
    <location>
        <begin position="1"/>
        <end position="95"/>
    </location>
</feature>
<dbReference type="InterPro" id="IPR051767">
    <property type="entry name" value="Nucleoporin_NUP42"/>
</dbReference>
<gene>
    <name evidence="4" type="ORF">CEUR00632_LOCUS6722</name>
</gene>
<dbReference type="PANTHER" id="PTHR46527:SF1">
    <property type="entry name" value="NUCLEOPORIN NUP42"/>
    <property type="match status" value="1"/>
</dbReference>
<feature type="region of interest" description="Disordered" evidence="3">
    <location>
        <begin position="443"/>
        <end position="482"/>
    </location>
</feature>
<name>A0A7R9YU40_9CHLO</name>
<feature type="compositionally biased region" description="Gly residues" evidence="3">
    <location>
        <begin position="9"/>
        <end position="30"/>
    </location>
</feature>
<sequence>MAPVQWGSGARGGHQAGGGHQGNWGGGQQSGGRSHYSNSRGGYNSSRGGFNNTYNRYDALNDQSGGGGASSRQQSQGRRNAEDPRTAVNSDLQNEKPMWPLSAYSHQRNGPNDLTGDVSFEEARWKHYSERAMGKPDYQLVQGFNAAAAAKERELRALKRCADTGQKLPSLGGQPIHEHSPFSDEISGRGGGISGGGIVFGTGVGLKPKPAFGTGVSAPASSGVFGQPTAHNPGSAFGAPAVAAAGGVFGQQPAPSSVFGRPAAPGGPFGGQLMAAAPQQAPPGVFFGQPAPAAPQPAAFLPPPAGVAYSQQPAMFGQPHAQPASGPGIFGQRPAQPTAAAPMQGGGAIFGQPAHGPASVFGQPAAAPVAGGVTWGAGVGSSAASSSTILGRPAGSAAGTSTGGANMLSASALFGAPAAAAAVAPFGTPSAVMAAPTASVAAPTKTASGPAAPTDDQLLAYQATAFERGKIPDNPPPPELCV</sequence>
<feature type="compositionally biased region" description="Pro residues" evidence="3">
    <location>
        <begin position="473"/>
        <end position="482"/>
    </location>
</feature>
<dbReference type="GO" id="GO:0005634">
    <property type="term" value="C:nucleus"/>
    <property type="evidence" value="ECO:0007669"/>
    <property type="project" value="UniProtKB-SubCell"/>
</dbReference>
<proteinExistence type="predicted"/>
<feature type="region of interest" description="Disordered" evidence="3">
    <location>
        <begin position="270"/>
        <end position="290"/>
    </location>
</feature>
<evidence type="ECO:0000313" key="4">
    <source>
        <dbReference type="EMBL" id="CAD8286684.1"/>
    </source>
</evidence>
<accession>A0A7R9YU40</accession>
<keyword evidence="2" id="KW-0539">Nucleus</keyword>
<dbReference type="EMBL" id="HBEC01014537">
    <property type="protein sequence ID" value="CAD8286684.1"/>
    <property type="molecule type" value="Transcribed_RNA"/>
</dbReference>
<evidence type="ECO:0000256" key="3">
    <source>
        <dbReference type="SAM" id="MobiDB-lite"/>
    </source>
</evidence>
<reference evidence="4" key="1">
    <citation type="submission" date="2021-01" db="EMBL/GenBank/DDBJ databases">
        <authorList>
            <person name="Corre E."/>
            <person name="Pelletier E."/>
            <person name="Niang G."/>
            <person name="Scheremetjew M."/>
            <person name="Finn R."/>
            <person name="Kale V."/>
            <person name="Holt S."/>
            <person name="Cochrane G."/>
            <person name="Meng A."/>
            <person name="Brown T."/>
            <person name="Cohen L."/>
        </authorList>
    </citation>
    <scope>NUCLEOTIDE SEQUENCE</scope>
    <source>
        <strain evidence="4">CCMP219</strain>
    </source>
</reference>
<organism evidence="4">
    <name type="scientific">Chlamydomonas euryale</name>
    <dbReference type="NCBI Taxonomy" id="1486919"/>
    <lineage>
        <taxon>Eukaryota</taxon>
        <taxon>Viridiplantae</taxon>
        <taxon>Chlorophyta</taxon>
        <taxon>core chlorophytes</taxon>
        <taxon>Chlorophyceae</taxon>
        <taxon>CS clade</taxon>
        <taxon>Chlamydomonadales</taxon>
        <taxon>Chlamydomonadaceae</taxon>
        <taxon>Chlamydomonas</taxon>
    </lineage>
</organism>
<protein>
    <submittedName>
        <fullName evidence="4">Uncharacterized protein</fullName>
    </submittedName>
</protein>
<feature type="compositionally biased region" description="Low complexity" evidence="3">
    <location>
        <begin position="31"/>
        <end position="52"/>
    </location>
</feature>
<dbReference type="PANTHER" id="PTHR46527">
    <property type="entry name" value="NUCLEOPORIN-LIKE PROTEIN 2"/>
    <property type="match status" value="1"/>
</dbReference>
<feature type="region of interest" description="Disordered" evidence="3">
    <location>
        <begin position="316"/>
        <end position="355"/>
    </location>
</feature>
<dbReference type="AlphaFoldDB" id="A0A7R9YU40"/>
<evidence type="ECO:0000256" key="2">
    <source>
        <dbReference type="ARBA" id="ARBA00023242"/>
    </source>
</evidence>
<feature type="compositionally biased region" description="Low complexity" evidence="3">
    <location>
        <begin position="275"/>
        <end position="290"/>
    </location>
</feature>